<keyword evidence="2" id="KW-0238">DNA-binding</keyword>
<feature type="domain" description="HTH gntR-type" evidence="4">
    <location>
        <begin position="12"/>
        <end position="79"/>
    </location>
</feature>
<dbReference type="Gene3D" id="1.20.120.530">
    <property type="entry name" value="GntR ligand-binding domain-like"/>
    <property type="match status" value="1"/>
</dbReference>
<dbReference type="PRINTS" id="PR00035">
    <property type="entry name" value="HTHGNTR"/>
</dbReference>
<dbReference type="Pfam" id="PF07729">
    <property type="entry name" value="FCD"/>
    <property type="match status" value="1"/>
</dbReference>
<sequence length="218" mass="24133">MRDSAPTSAMPVSRRDWILSWLREAIASGELKPGDRLVERDISARSGVSRGPVREAIMVLEQEGLVVSHLYRGAEVAGISQREVREVLVPIRTAIERFAFREVVALPDRGALVAELERLVAEMERVRPGDDGAAERLADLDVAFHEAVISASGHTQSLQIWRTILPRVRAYFVRDAPRHADPDEIPGQHRALLAALRRGDADALDDDVVQHIGVYLGD</sequence>
<dbReference type="PANTHER" id="PTHR43537">
    <property type="entry name" value="TRANSCRIPTIONAL REGULATOR, GNTR FAMILY"/>
    <property type="match status" value="1"/>
</dbReference>
<dbReference type="Pfam" id="PF00392">
    <property type="entry name" value="GntR"/>
    <property type="match status" value="1"/>
</dbReference>
<reference evidence="5 6" key="1">
    <citation type="submission" date="2024-08" db="EMBL/GenBank/DDBJ databases">
        <title>Genome mining of Saccharopolyspora cebuensis PGLac3 from Nigerian medicinal plant.</title>
        <authorList>
            <person name="Ezeobiora C.E."/>
            <person name="Igbokwe N.H."/>
            <person name="Amin D.H."/>
            <person name="Mendie U.E."/>
        </authorList>
    </citation>
    <scope>NUCLEOTIDE SEQUENCE [LARGE SCALE GENOMIC DNA]</scope>
    <source>
        <strain evidence="5 6">PGLac3</strain>
    </source>
</reference>
<accession>A0ABV4CDI8</accession>
<dbReference type="SUPFAM" id="SSF46785">
    <property type="entry name" value="Winged helix' DNA-binding domain"/>
    <property type="match status" value="1"/>
</dbReference>
<keyword evidence="3" id="KW-0804">Transcription</keyword>
<dbReference type="SMART" id="SM00895">
    <property type="entry name" value="FCD"/>
    <property type="match status" value="1"/>
</dbReference>
<dbReference type="Proteomes" id="UP001564626">
    <property type="component" value="Unassembled WGS sequence"/>
</dbReference>
<dbReference type="InterPro" id="IPR036388">
    <property type="entry name" value="WH-like_DNA-bd_sf"/>
</dbReference>
<dbReference type="SUPFAM" id="SSF48008">
    <property type="entry name" value="GntR ligand-binding domain-like"/>
    <property type="match status" value="1"/>
</dbReference>
<gene>
    <name evidence="5" type="ORF">AB8O55_06810</name>
</gene>
<proteinExistence type="predicted"/>
<dbReference type="CDD" id="cd07377">
    <property type="entry name" value="WHTH_GntR"/>
    <property type="match status" value="1"/>
</dbReference>
<dbReference type="InterPro" id="IPR000524">
    <property type="entry name" value="Tscrpt_reg_HTH_GntR"/>
</dbReference>
<evidence type="ECO:0000259" key="4">
    <source>
        <dbReference type="PROSITE" id="PS50949"/>
    </source>
</evidence>
<dbReference type="InterPro" id="IPR036390">
    <property type="entry name" value="WH_DNA-bd_sf"/>
</dbReference>
<name>A0ABV4CDI8_9PSEU</name>
<keyword evidence="1" id="KW-0805">Transcription regulation</keyword>
<evidence type="ECO:0000256" key="3">
    <source>
        <dbReference type="ARBA" id="ARBA00023163"/>
    </source>
</evidence>
<dbReference type="InterPro" id="IPR008920">
    <property type="entry name" value="TF_FadR/GntR_C"/>
</dbReference>
<dbReference type="PANTHER" id="PTHR43537:SF45">
    <property type="entry name" value="GNTR FAMILY REGULATORY PROTEIN"/>
    <property type="match status" value="1"/>
</dbReference>
<comment type="caution">
    <text evidence="5">The sequence shown here is derived from an EMBL/GenBank/DDBJ whole genome shotgun (WGS) entry which is preliminary data.</text>
</comment>
<dbReference type="PROSITE" id="PS50949">
    <property type="entry name" value="HTH_GNTR"/>
    <property type="match status" value="1"/>
</dbReference>
<organism evidence="5 6">
    <name type="scientific">Saccharopolyspora cebuensis</name>
    <dbReference type="NCBI Taxonomy" id="418759"/>
    <lineage>
        <taxon>Bacteria</taxon>
        <taxon>Bacillati</taxon>
        <taxon>Actinomycetota</taxon>
        <taxon>Actinomycetes</taxon>
        <taxon>Pseudonocardiales</taxon>
        <taxon>Pseudonocardiaceae</taxon>
        <taxon>Saccharopolyspora</taxon>
    </lineage>
</organism>
<dbReference type="SMART" id="SM00345">
    <property type="entry name" value="HTH_GNTR"/>
    <property type="match status" value="1"/>
</dbReference>
<dbReference type="InterPro" id="IPR011711">
    <property type="entry name" value="GntR_C"/>
</dbReference>
<keyword evidence="6" id="KW-1185">Reference proteome</keyword>
<protein>
    <submittedName>
        <fullName evidence="5">GntR family transcriptional regulator</fullName>
    </submittedName>
</protein>
<dbReference type="RefSeq" id="WP_345363528.1">
    <property type="nucleotide sequence ID" value="NZ_BAABII010000010.1"/>
</dbReference>
<evidence type="ECO:0000256" key="2">
    <source>
        <dbReference type="ARBA" id="ARBA00023125"/>
    </source>
</evidence>
<evidence type="ECO:0000256" key="1">
    <source>
        <dbReference type="ARBA" id="ARBA00023015"/>
    </source>
</evidence>
<evidence type="ECO:0000313" key="5">
    <source>
        <dbReference type="EMBL" id="MEY8039103.1"/>
    </source>
</evidence>
<dbReference type="Gene3D" id="1.10.10.10">
    <property type="entry name" value="Winged helix-like DNA-binding domain superfamily/Winged helix DNA-binding domain"/>
    <property type="match status" value="1"/>
</dbReference>
<evidence type="ECO:0000313" key="6">
    <source>
        <dbReference type="Proteomes" id="UP001564626"/>
    </source>
</evidence>
<dbReference type="EMBL" id="JBGEHV010000008">
    <property type="protein sequence ID" value="MEY8039103.1"/>
    <property type="molecule type" value="Genomic_DNA"/>
</dbReference>